<dbReference type="Proteomes" id="UP000016930">
    <property type="component" value="Unassembled WGS sequence"/>
</dbReference>
<name>M2R8U3_CERS8</name>
<sequence>MQRITHCVNIDDALAHTIAVLELSKDASATISSVPFLGAVIGAALSLIKTIEKVLADKERCSRLTRKVVNLLKDVEFAISMSPNAIDGALMASLVNIQSMLTKIQADLVALMGKSAAYRFIHQGSVATALDRHLDTVDEAARSFNRAFLISIRQQTAELSNELVTFDKDQLRLFRFAEIELKRVTGRWSSRLGISCDEWEGHWHGRLVAIRLLRPEHSEENDLIALINTSPPCRHPYIAQVLGRSHPSEYQRFLVIEQATSDALHFLETHDLLANLHCYLRMNIDYPELIRYLRSVHFPVANTGELHRHSDLCLPSLPLRGDGTLLLPAEGLMRADFKCLAYRLSRLTGNDSADPLVSDAPEYAADEGSRILLSILKPGTKSSDIHHGIQTLQ</sequence>
<dbReference type="EMBL" id="KB445792">
    <property type="protein sequence ID" value="EMD40835.1"/>
    <property type="molecule type" value="Genomic_DNA"/>
</dbReference>
<organism evidence="1 2">
    <name type="scientific">Ceriporiopsis subvermispora (strain B)</name>
    <name type="common">White-rot fungus</name>
    <name type="synonym">Gelatoporia subvermispora</name>
    <dbReference type="NCBI Taxonomy" id="914234"/>
    <lineage>
        <taxon>Eukaryota</taxon>
        <taxon>Fungi</taxon>
        <taxon>Dikarya</taxon>
        <taxon>Basidiomycota</taxon>
        <taxon>Agaricomycotina</taxon>
        <taxon>Agaricomycetes</taxon>
        <taxon>Polyporales</taxon>
        <taxon>Gelatoporiaceae</taxon>
        <taxon>Gelatoporia</taxon>
    </lineage>
</organism>
<reference evidence="1 2" key="1">
    <citation type="journal article" date="2012" name="Proc. Natl. Acad. Sci. U.S.A.">
        <title>Comparative genomics of Ceriporiopsis subvermispora and Phanerochaete chrysosporium provide insight into selective ligninolysis.</title>
        <authorList>
            <person name="Fernandez-Fueyo E."/>
            <person name="Ruiz-Duenas F.J."/>
            <person name="Ferreira P."/>
            <person name="Floudas D."/>
            <person name="Hibbett D.S."/>
            <person name="Canessa P."/>
            <person name="Larrondo L.F."/>
            <person name="James T.Y."/>
            <person name="Seelenfreund D."/>
            <person name="Lobos S."/>
            <person name="Polanco R."/>
            <person name="Tello M."/>
            <person name="Honda Y."/>
            <person name="Watanabe T."/>
            <person name="Watanabe T."/>
            <person name="Ryu J.S."/>
            <person name="Kubicek C.P."/>
            <person name="Schmoll M."/>
            <person name="Gaskell J."/>
            <person name="Hammel K.E."/>
            <person name="St John F.J."/>
            <person name="Vanden Wymelenberg A."/>
            <person name="Sabat G."/>
            <person name="Splinter BonDurant S."/>
            <person name="Syed K."/>
            <person name="Yadav J.S."/>
            <person name="Doddapaneni H."/>
            <person name="Subramanian V."/>
            <person name="Lavin J.L."/>
            <person name="Oguiza J.A."/>
            <person name="Perez G."/>
            <person name="Pisabarro A.G."/>
            <person name="Ramirez L."/>
            <person name="Santoyo F."/>
            <person name="Master E."/>
            <person name="Coutinho P.M."/>
            <person name="Henrissat B."/>
            <person name="Lombard V."/>
            <person name="Magnuson J.K."/>
            <person name="Kuees U."/>
            <person name="Hori C."/>
            <person name="Igarashi K."/>
            <person name="Samejima M."/>
            <person name="Held B.W."/>
            <person name="Barry K.W."/>
            <person name="LaButti K.M."/>
            <person name="Lapidus A."/>
            <person name="Lindquist E.A."/>
            <person name="Lucas S.M."/>
            <person name="Riley R."/>
            <person name="Salamov A.A."/>
            <person name="Hoffmeister D."/>
            <person name="Schwenk D."/>
            <person name="Hadar Y."/>
            <person name="Yarden O."/>
            <person name="de Vries R.P."/>
            <person name="Wiebenga A."/>
            <person name="Stenlid J."/>
            <person name="Eastwood D."/>
            <person name="Grigoriev I.V."/>
            <person name="Berka R.M."/>
            <person name="Blanchette R.A."/>
            <person name="Kersten P."/>
            <person name="Martinez A.T."/>
            <person name="Vicuna R."/>
            <person name="Cullen D."/>
        </authorList>
    </citation>
    <scope>NUCLEOTIDE SEQUENCE [LARGE SCALE GENOMIC DNA]</scope>
    <source>
        <strain evidence="1 2">B</strain>
    </source>
</reference>
<dbReference type="GO" id="GO:0007166">
    <property type="term" value="P:cell surface receptor signaling pathway"/>
    <property type="evidence" value="ECO:0007669"/>
    <property type="project" value="InterPro"/>
</dbReference>
<dbReference type="OrthoDB" id="2795723at2759"/>
<dbReference type="InterPro" id="IPR059179">
    <property type="entry name" value="MLKL-like_MCAfunc"/>
</dbReference>
<evidence type="ECO:0000313" key="1">
    <source>
        <dbReference type="EMBL" id="EMD40835.1"/>
    </source>
</evidence>
<dbReference type="CDD" id="cd21037">
    <property type="entry name" value="MLKL_NTD"/>
    <property type="match status" value="1"/>
</dbReference>
<protein>
    <submittedName>
        <fullName evidence="1">Uncharacterized protein</fullName>
    </submittedName>
</protein>
<evidence type="ECO:0000313" key="2">
    <source>
        <dbReference type="Proteomes" id="UP000016930"/>
    </source>
</evidence>
<dbReference type="InterPro" id="IPR036537">
    <property type="entry name" value="Adaptor_Cbl_N_dom_sf"/>
</dbReference>
<keyword evidence="2" id="KW-1185">Reference proteome</keyword>
<dbReference type="HOGENOM" id="CLU_703134_0_0_1"/>
<feature type="non-terminal residue" evidence="1">
    <location>
        <position position="1"/>
    </location>
</feature>
<accession>M2R8U3</accession>
<proteinExistence type="predicted"/>
<dbReference type="AlphaFoldDB" id="M2R8U3"/>
<dbReference type="STRING" id="914234.M2R8U3"/>
<gene>
    <name evidence="1" type="ORF">CERSUDRAFT_103215</name>
</gene>
<dbReference type="Gene3D" id="1.20.930.20">
    <property type="entry name" value="Adaptor protein Cbl, N-terminal domain"/>
    <property type="match status" value="1"/>
</dbReference>